<name>A0A8J6QAD4_9FLAO</name>
<reference evidence="3 4" key="1">
    <citation type="submission" date="2020-09" db="EMBL/GenBank/DDBJ databases">
        <title>TT11 complete genome.</title>
        <authorList>
            <person name="Wu Z."/>
        </authorList>
    </citation>
    <scope>NUCLEOTIDE SEQUENCE [LARGE SCALE GENOMIC DNA]</scope>
    <source>
        <strain evidence="3 4">TT11</strain>
    </source>
</reference>
<dbReference type="PANTHER" id="PTHR21666:SF285">
    <property type="entry name" value="M23 FAMILY METALLOPEPTIDASE"/>
    <property type="match status" value="1"/>
</dbReference>
<evidence type="ECO:0000256" key="1">
    <source>
        <dbReference type="SAM" id="SignalP"/>
    </source>
</evidence>
<dbReference type="AlphaFoldDB" id="A0A8J6QAD4"/>
<evidence type="ECO:0000313" key="4">
    <source>
        <dbReference type="Proteomes" id="UP000600588"/>
    </source>
</evidence>
<dbReference type="Gene3D" id="2.70.70.10">
    <property type="entry name" value="Glucose Permease (Domain IIA)"/>
    <property type="match status" value="1"/>
</dbReference>
<keyword evidence="1" id="KW-0732">Signal</keyword>
<feature type="signal peptide" evidence="1">
    <location>
        <begin position="1"/>
        <end position="17"/>
    </location>
</feature>
<dbReference type="EMBL" id="JACVXB010000002">
    <property type="protein sequence ID" value="MBD0831786.1"/>
    <property type="molecule type" value="Genomic_DNA"/>
</dbReference>
<feature type="domain" description="M23ase beta-sheet core" evidence="2">
    <location>
        <begin position="48"/>
        <end position="116"/>
    </location>
</feature>
<dbReference type="CDD" id="cd12797">
    <property type="entry name" value="M23_peptidase"/>
    <property type="match status" value="1"/>
</dbReference>
<feature type="chain" id="PRO_5035322595" evidence="1">
    <location>
        <begin position="18"/>
        <end position="562"/>
    </location>
</feature>
<dbReference type="Pfam" id="PF01551">
    <property type="entry name" value="Peptidase_M23"/>
    <property type="match status" value="2"/>
</dbReference>
<evidence type="ECO:0000313" key="3">
    <source>
        <dbReference type="EMBL" id="MBD0831786.1"/>
    </source>
</evidence>
<dbReference type="GO" id="GO:0004222">
    <property type="term" value="F:metalloendopeptidase activity"/>
    <property type="evidence" value="ECO:0007669"/>
    <property type="project" value="TreeGrafter"/>
</dbReference>
<dbReference type="PANTHER" id="PTHR21666">
    <property type="entry name" value="PEPTIDASE-RELATED"/>
    <property type="match status" value="1"/>
</dbReference>
<dbReference type="SUPFAM" id="SSF51261">
    <property type="entry name" value="Duplicated hybrid motif"/>
    <property type="match status" value="1"/>
</dbReference>
<dbReference type="RefSeq" id="WP_188229577.1">
    <property type="nucleotide sequence ID" value="NZ_JACVXB010000002.1"/>
</dbReference>
<accession>A0A8J6QAD4</accession>
<dbReference type="InterPro" id="IPR011055">
    <property type="entry name" value="Dup_hybrid_motif"/>
</dbReference>
<proteinExistence type="predicted"/>
<sequence length="562" mass="64604">MRLALFLLFTFSLTSPAQNNYPQNYFESPLEIPLILNGTFAELRSNHFHSGLDMKTQYREGLRVKAAAHGFVSRIKISHYGYGKALYITHPNGYTTVYAHLQKFAPKIESYIKKKQYEAESFEIELFPNADELLVAQGELVAYSGNTGGSQGPHLHFEIRNKLEHPLNPMLFGIDVKDTTKPFIKSIYAYALNDTSYVNHSNQKQKIRLIPSATGDFTTEKIKAYGAIGIGIETNDRQDLAANSNGVYQIQSFLNGSQNFEINFQSFSFDETNNINQLIDYEHYKTTKHRIQKLFNINNELSLYNPEFNDGKIIIKDSTDAIYKIRVVDFKNNDSWVTLNLEGSKPESLKMLTPKESPYFVYTNQTTNLKSGNIAVQIYPDTFYEDFFIDFEVKNDTLTLHDDIVPAKKNFNISFNIEKYNDSDKEKLYISRLVGNNNNYPVYTATRRKGDSLMASTKYLGVYALTSDTSNPRIFSPNFKNEQWISKYRFLKIKIDDSGSGISNYRATINGKWILMEYDYKKKTLTYDFNDNISSETKNNFKLIVTDNVGNSSTFESVFYRK</sequence>
<keyword evidence="4" id="KW-1185">Reference proteome</keyword>
<dbReference type="InterPro" id="IPR050570">
    <property type="entry name" value="Cell_wall_metabolism_enzyme"/>
</dbReference>
<protein>
    <submittedName>
        <fullName evidence="3">M23 family metallopeptidase</fullName>
    </submittedName>
</protein>
<gene>
    <name evidence="3" type="ORF">ICJ83_06540</name>
</gene>
<dbReference type="Proteomes" id="UP000600588">
    <property type="component" value="Unassembled WGS sequence"/>
</dbReference>
<feature type="domain" description="M23ase beta-sheet core" evidence="2">
    <location>
        <begin position="135"/>
        <end position="169"/>
    </location>
</feature>
<comment type="caution">
    <text evidence="3">The sequence shown here is derived from an EMBL/GenBank/DDBJ whole genome shotgun (WGS) entry which is preliminary data.</text>
</comment>
<organism evidence="3 4">
    <name type="scientific">Aestuariibaculum sediminum</name>
    <dbReference type="NCBI Taxonomy" id="2770637"/>
    <lineage>
        <taxon>Bacteria</taxon>
        <taxon>Pseudomonadati</taxon>
        <taxon>Bacteroidota</taxon>
        <taxon>Flavobacteriia</taxon>
        <taxon>Flavobacteriales</taxon>
        <taxon>Flavobacteriaceae</taxon>
    </lineage>
</organism>
<dbReference type="InterPro" id="IPR016047">
    <property type="entry name" value="M23ase_b-sheet_dom"/>
</dbReference>
<evidence type="ECO:0000259" key="2">
    <source>
        <dbReference type="Pfam" id="PF01551"/>
    </source>
</evidence>